<keyword evidence="10" id="KW-0233">DNA recombination</keyword>
<keyword evidence="8" id="KW-0378">Hydrolase</keyword>
<dbReference type="AlphaFoldDB" id="A0A2K8KPZ8"/>
<dbReference type="Gene3D" id="3.40.1350.10">
    <property type="match status" value="1"/>
</dbReference>
<dbReference type="CDD" id="cd22354">
    <property type="entry name" value="RecU-like"/>
    <property type="match status" value="1"/>
</dbReference>
<dbReference type="SUPFAM" id="SSF52980">
    <property type="entry name" value="Restriction endonuclease-like"/>
    <property type="match status" value="1"/>
</dbReference>
<evidence type="ECO:0000256" key="10">
    <source>
        <dbReference type="ARBA" id="ARBA00023172"/>
    </source>
</evidence>
<dbReference type="InterPro" id="IPR011335">
    <property type="entry name" value="Restrct_endonuc-II-like"/>
</dbReference>
<protein>
    <recommendedName>
        <fullName evidence="13">Holliday junction resolvase RecU</fullName>
    </recommendedName>
</protein>
<dbReference type="EMBL" id="CP024870">
    <property type="protein sequence ID" value="ATX71356.1"/>
    <property type="molecule type" value="Genomic_DNA"/>
</dbReference>
<evidence type="ECO:0000256" key="1">
    <source>
        <dbReference type="ARBA" id="ARBA00001946"/>
    </source>
</evidence>
<comment type="subcellular location">
    <subcellularLocation>
        <location evidence="2">Cytoplasm</location>
    </subcellularLocation>
</comment>
<evidence type="ECO:0000256" key="12">
    <source>
        <dbReference type="ARBA" id="ARBA00023447"/>
    </source>
</evidence>
<dbReference type="Pfam" id="PF03838">
    <property type="entry name" value="RecU"/>
    <property type="match status" value="1"/>
</dbReference>
<keyword evidence="15" id="KW-1185">Reference proteome</keyword>
<evidence type="ECO:0000256" key="13">
    <source>
        <dbReference type="ARBA" id="ARBA00029523"/>
    </source>
</evidence>
<sequence>MILKNKGMYLETIINNSISVNASKHLLIQKMPLSGSIFEVNNSVIKARLTKHTFCDYVGLFHGHYLEFDAKETELNYFSLSNIKTKQLEKLKTVAELSGLAFIVVYFHKIDKYFGLTYKEITQFQTKKIPLEWFVQYGTEIHFANLTLQLCDYLNHLINYTL</sequence>
<gene>
    <name evidence="14" type="primary">recU</name>
    <name evidence="14" type="ORF">SCLAR_v1c10560</name>
</gene>
<evidence type="ECO:0000256" key="11">
    <source>
        <dbReference type="ARBA" id="ARBA00023204"/>
    </source>
</evidence>
<dbReference type="InterPro" id="IPR004612">
    <property type="entry name" value="Resolv_RecU"/>
</dbReference>
<name>A0A2K8KPZ8_9MOLU</name>
<evidence type="ECO:0000256" key="9">
    <source>
        <dbReference type="ARBA" id="ARBA00022842"/>
    </source>
</evidence>
<organism evidence="14 15">
    <name type="scientific">Spiroplasma clarkii</name>
    <dbReference type="NCBI Taxonomy" id="2139"/>
    <lineage>
        <taxon>Bacteria</taxon>
        <taxon>Bacillati</taxon>
        <taxon>Mycoplasmatota</taxon>
        <taxon>Mollicutes</taxon>
        <taxon>Entomoplasmatales</taxon>
        <taxon>Spiroplasmataceae</taxon>
        <taxon>Spiroplasma</taxon>
    </lineage>
</organism>
<keyword evidence="7" id="KW-0227">DNA damage</keyword>
<keyword evidence="4" id="KW-0540">Nuclease</keyword>
<keyword evidence="11" id="KW-0234">DNA repair</keyword>
<keyword evidence="5" id="KW-0479">Metal-binding</keyword>
<evidence type="ECO:0000256" key="6">
    <source>
        <dbReference type="ARBA" id="ARBA00022759"/>
    </source>
</evidence>
<evidence type="ECO:0000256" key="2">
    <source>
        <dbReference type="ARBA" id="ARBA00004496"/>
    </source>
</evidence>
<dbReference type="GO" id="GO:0004519">
    <property type="term" value="F:endonuclease activity"/>
    <property type="evidence" value="ECO:0007669"/>
    <property type="project" value="UniProtKB-KW"/>
</dbReference>
<evidence type="ECO:0000313" key="14">
    <source>
        <dbReference type="EMBL" id="ATX71356.1"/>
    </source>
</evidence>
<dbReference type="GO" id="GO:0006281">
    <property type="term" value="P:DNA repair"/>
    <property type="evidence" value="ECO:0007669"/>
    <property type="project" value="UniProtKB-KW"/>
</dbReference>
<dbReference type="GO" id="GO:0016787">
    <property type="term" value="F:hydrolase activity"/>
    <property type="evidence" value="ECO:0007669"/>
    <property type="project" value="UniProtKB-KW"/>
</dbReference>
<dbReference type="GO" id="GO:0003676">
    <property type="term" value="F:nucleic acid binding"/>
    <property type="evidence" value="ECO:0007669"/>
    <property type="project" value="InterPro"/>
</dbReference>
<keyword evidence="3" id="KW-0963">Cytoplasm</keyword>
<keyword evidence="6 14" id="KW-0255">Endonuclease</keyword>
<evidence type="ECO:0000313" key="15">
    <source>
        <dbReference type="Proteomes" id="UP000231179"/>
    </source>
</evidence>
<keyword evidence="9" id="KW-0460">Magnesium</keyword>
<evidence type="ECO:0000256" key="4">
    <source>
        <dbReference type="ARBA" id="ARBA00022722"/>
    </source>
</evidence>
<proteinExistence type="inferred from homology"/>
<dbReference type="RefSeq" id="WP_100254896.1">
    <property type="nucleotide sequence ID" value="NZ_CP024870.1"/>
</dbReference>
<evidence type="ECO:0000256" key="7">
    <source>
        <dbReference type="ARBA" id="ARBA00022763"/>
    </source>
</evidence>
<reference evidence="14 15" key="1">
    <citation type="submission" date="2017-11" db="EMBL/GenBank/DDBJ databases">
        <title>Complete genome sequence of Spiroplasma clarkii CN-5 (DSM 19994).</title>
        <authorList>
            <person name="Tsai Y.-M."/>
            <person name="Chang A."/>
            <person name="Lo W.-S."/>
            <person name="Kuo C.-H."/>
        </authorList>
    </citation>
    <scope>NUCLEOTIDE SEQUENCE [LARGE SCALE GENOMIC DNA]</scope>
    <source>
        <strain evidence="14 15">CN-5</strain>
    </source>
</reference>
<comment type="cofactor">
    <cofactor evidence="1">
        <name>Mg(2+)</name>
        <dbReference type="ChEBI" id="CHEBI:18420"/>
    </cofactor>
</comment>
<dbReference type="Proteomes" id="UP000231179">
    <property type="component" value="Chromosome"/>
</dbReference>
<comment type="similarity">
    <text evidence="12">Belongs to the RecU family.</text>
</comment>
<dbReference type="GO" id="GO:0046872">
    <property type="term" value="F:metal ion binding"/>
    <property type="evidence" value="ECO:0007669"/>
    <property type="project" value="UniProtKB-KW"/>
</dbReference>
<evidence type="ECO:0000256" key="3">
    <source>
        <dbReference type="ARBA" id="ARBA00022490"/>
    </source>
</evidence>
<evidence type="ECO:0000256" key="5">
    <source>
        <dbReference type="ARBA" id="ARBA00022723"/>
    </source>
</evidence>
<dbReference type="GO" id="GO:0005737">
    <property type="term" value="C:cytoplasm"/>
    <property type="evidence" value="ECO:0007669"/>
    <property type="project" value="UniProtKB-SubCell"/>
</dbReference>
<dbReference type="GO" id="GO:0006310">
    <property type="term" value="P:DNA recombination"/>
    <property type="evidence" value="ECO:0007669"/>
    <property type="project" value="UniProtKB-KW"/>
</dbReference>
<evidence type="ECO:0000256" key="8">
    <source>
        <dbReference type="ARBA" id="ARBA00022801"/>
    </source>
</evidence>
<dbReference type="InterPro" id="IPR011856">
    <property type="entry name" value="tRNA_endonuc-like_dom_sf"/>
</dbReference>
<accession>A0A2K8KPZ8</accession>